<feature type="compositionally biased region" description="Basic and acidic residues" evidence="7">
    <location>
        <begin position="724"/>
        <end position="738"/>
    </location>
</feature>
<dbReference type="SUPFAM" id="SSF57997">
    <property type="entry name" value="Tropomyosin"/>
    <property type="match status" value="2"/>
</dbReference>
<organism evidence="10">
    <name type="scientific">anaerobic digester metagenome</name>
    <dbReference type="NCBI Taxonomy" id="1263854"/>
    <lineage>
        <taxon>unclassified sequences</taxon>
        <taxon>metagenomes</taxon>
        <taxon>ecological metagenomes</taxon>
    </lineage>
</organism>
<evidence type="ECO:0000256" key="6">
    <source>
        <dbReference type="SAM" id="Coils"/>
    </source>
</evidence>
<dbReference type="EMBL" id="CAADRM010000109">
    <property type="protein sequence ID" value="VFU15858.1"/>
    <property type="molecule type" value="Genomic_DNA"/>
</dbReference>
<feature type="compositionally biased region" description="Basic and acidic residues" evidence="7">
    <location>
        <begin position="431"/>
        <end position="441"/>
    </location>
</feature>
<keyword evidence="2" id="KW-0547">Nucleotide-binding</keyword>
<keyword evidence="4 6" id="KW-0175">Coiled coil</keyword>
<evidence type="ECO:0000256" key="1">
    <source>
        <dbReference type="ARBA" id="ARBA00022490"/>
    </source>
</evidence>
<dbReference type="InterPro" id="IPR027417">
    <property type="entry name" value="P-loop_NTPase"/>
</dbReference>
<dbReference type="GO" id="GO:0003677">
    <property type="term" value="F:DNA binding"/>
    <property type="evidence" value="ECO:0007669"/>
    <property type="project" value="UniProtKB-KW"/>
</dbReference>
<evidence type="ECO:0000256" key="2">
    <source>
        <dbReference type="ARBA" id="ARBA00022741"/>
    </source>
</evidence>
<keyword evidence="1" id="KW-0963">Cytoplasm</keyword>
<feature type="domain" description="RecF/RecN/SMC N-terminal" evidence="8">
    <location>
        <begin position="25"/>
        <end position="1180"/>
    </location>
</feature>
<dbReference type="InterPro" id="IPR024704">
    <property type="entry name" value="SMC"/>
</dbReference>
<accession>A0A485M356</accession>
<evidence type="ECO:0000256" key="7">
    <source>
        <dbReference type="SAM" id="MobiDB-lite"/>
    </source>
</evidence>
<dbReference type="Pfam" id="PF06470">
    <property type="entry name" value="SMC_hinge"/>
    <property type="match status" value="1"/>
</dbReference>
<dbReference type="Pfam" id="PF02463">
    <property type="entry name" value="SMC_N"/>
    <property type="match status" value="1"/>
</dbReference>
<keyword evidence="5" id="KW-0238">DNA-binding</keyword>
<feature type="coiled-coil region" evidence="6">
    <location>
        <begin position="343"/>
        <end position="412"/>
    </location>
</feature>
<evidence type="ECO:0000259" key="9">
    <source>
        <dbReference type="Pfam" id="PF06470"/>
    </source>
</evidence>
<name>A0A485M356_9ZZZZ</name>
<evidence type="ECO:0000256" key="5">
    <source>
        <dbReference type="ARBA" id="ARBA00023125"/>
    </source>
</evidence>
<gene>
    <name evidence="10" type="ORF">SCFA_450079</name>
</gene>
<dbReference type="GO" id="GO:0016887">
    <property type="term" value="F:ATP hydrolysis activity"/>
    <property type="evidence" value="ECO:0007669"/>
    <property type="project" value="InterPro"/>
</dbReference>
<feature type="coiled-coil region" evidence="6">
    <location>
        <begin position="203"/>
        <end position="293"/>
    </location>
</feature>
<feature type="coiled-coil region" evidence="6">
    <location>
        <begin position="448"/>
        <end position="510"/>
    </location>
</feature>
<dbReference type="CDD" id="cd03278">
    <property type="entry name" value="ABC_SMC_barmotin"/>
    <property type="match status" value="1"/>
</dbReference>
<feature type="region of interest" description="Disordered" evidence="7">
    <location>
        <begin position="724"/>
        <end position="759"/>
    </location>
</feature>
<dbReference type="AlphaFoldDB" id="A0A485M356"/>
<evidence type="ECO:0000256" key="3">
    <source>
        <dbReference type="ARBA" id="ARBA00022840"/>
    </source>
</evidence>
<dbReference type="GO" id="GO:0007062">
    <property type="term" value="P:sister chromatid cohesion"/>
    <property type="evidence" value="ECO:0007669"/>
    <property type="project" value="InterPro"/>
</dbReference>
<keyword evidence="3" id="KW-0067">ATP-binding</keyword>
<dbReference type="GO" id="GO:0005524">
    <property type="term" value="F:ATP binding"/>
    <property type="evidence" value="ECO:0007669"/>
    <property type="project" value="UniProtKB-KW"/>
</dbReference>
<dbReference type="HAMAP" id="MF_01894">
    <property type="entry name" value="Smc_prok"/>
    <property type="match status" value="1"/>
</dbReference>
<dbReference type="GO" id="GO:0005694">
    <property type="term" value="C:chromosome"/>
    <property type="evidence" value="ECO:0007669"/>
    <property type="project" value="InterPro"/>
</dbReference>
<evidence type="ECO:0000256" key="4">
    <source>
        <dbReference type="ARBA" id="ARBA00023054"/>
    </source>
</evidence>
<reference evidence="10" key="1">
    <citation type="submission" date="2019-03" db="EMBL/GenBank/DDBJ databases">
        <authorList>
            <person name="Hao L."/>
        </authorList>
    </citation>
    <scope>NUCLEOTIDE SEQUENCE</scope>
</reference>
<dbReference type="Gene3D" id="3.40.50.300">
    <property type="entry name" value="P-loop containing nucleotide triphosphate hydrolases"/>
    <property type="match status" value="2"/>
</dbReference>
<proteinExistence type="inferred from homology"/>
<dbReference type="NCBIfam" id="TIGR02168">
    <property type="entry name" value="SMC_prok_B"/>
    <property type="match status" value="1"/>
</dbReference>
<dbReference type="SUPFAM" id="SSF52540">
    <property type="entry name" value="P-loop containing nucleoside triphosphate hydrolases"/>
    <property type="match status" value="1"/>
</dbReference>
<evidence type="ECO:0000259" key="8">
    <source>
        <dbReference type="Pfam" id="PF02463"/>
    </source>
</evidence>
<dbReference type="InterPro" id="IPR036277">
    <property type="entry name" value="SMC_hinge_sf"/>
</dbReference>
<dbReference type="Gene3D" id="3.30.70.1620">
    <property type="match status" value="1"/>
</dbReference>
<feature type="compositionally biased region" description="Basic and acidic residues" evidence="7">
    <location>
        <begin position="745"/>
        <end position="759"/>
    </location>
</feature>
<dbReference type="PANTHER" id="PTHR43977">
    <property type="entry name" value="STRUCTURAL MAINTENANCE OF CHROMOSOMES PROTEIN 3"/>
    <property type="match status" value="1"/>
</dbReference>
<feature type="region of interest" description="Disordered" evidence="7">
    <location>
        <begin position="421"/>
        <end position="442"/>
    </location>
</feature>
<sequence length="1190" mass="135106">MNKRHLRRTPLAIPGKLWYTKDVKLKRIEIRGFKSIARKISLPVADGVTCIAGPNGCGKSNIIDAVRWALGEQSNRSLRAGSMSEVIFSGTQDAPPGSMAEVVMEFVRDGGYFPKTLEGFDEVSISRRLYRTGESIYSLNGVRCRLKDITDLFLDTGLNRHGYAIVEQGKVKDIIQSKPEDIRYLIEEAAEVGRFRFKRADAIKRLEATAANLERVRDLLTEVSRQRDELKSQANKARRYQSLRSEINSLTKMLWAYEILKITGKKEKLDEVLQEVQQQEESFRKQHEEYTRAMAGFEARLSAVRGNMDKIRRAMEETRSYELLAEGEIEANTNRARDISSTIEMLESRIGQMTRETAELHERGEQERSHLERLSQDIAQIEEELNSRNLHLESMEQEFGAYERDYSQKRAQLFDAIGHSRATQQRISSMETRRHEAETNARKRRADLSELGVQRASLESRYGEIEEEYDRVKSRAGSLGEKSKTLGDQMRELQSRIEATTHTLAGLEKSHAQLLAKISMLERIILAGAMPPPGDLPTNNGTRRVADALKAKSGFEETVGLSLGKSLDYLIVQDHEDILKLGRIEDGGPGYIPLRPHLNGRQTETGPQGEGVVARLKDLVEAKEGYEDVVHALSGDMWVVEDIHCALSFWKQGMRSCTFVTRDGVIIEPSGVVRTTAEMAKYAEGLKAKAEREELSLQEIALDREIASTKELLAQLRQEMQRIREDREQAESEERSLREQASSLSEKKNVASRELERISEREQSYRRDIEMWESMSEKVESDLADIQRQKQELDQQIESMQDEVKSLDEKRVAARQRLQSARESISAHTQRAGELKVTAAAARQRLQGIEEQLEGISRQISRDAGKKEELVKTLASVQDDLEKSRVRLQELQVKVQNHREALEAATPEHEELLDAMASLTRNRDECRETLTSLEKKHNEILLKIKEQEIALTMSNERFASRFSGEDLPAVAEDFSPDDARQKIESLEGRIEKMGQINFASLDAFENVQARWDDLHRQYEDIVQASARLKEVIANIEKQSVKAFTETFEQVRHHFQELFAAMFGGGKADLVLLDGNSPDSGVEILACPPFKRLKSMSLLSEGEKTLCALSFIFALFKVRPSPFCILDEVDAPLDDANVVRFNRLIRTFAGDSQFIIVTHNRHTMEMSDILYGVTFDEPGISKVVSMSLQEA</sequence>
<dbReference type="SUPFAM" id="SSF75553">
    <property type="entry name" value="Smc hinge domain"/>
    <property type="match status" value="1"/>
</dbReference>
<dbReference type="Gene3D" id="1.10.287.1490">
    <property type="match status" value="1"/>
</dbReference>
<protein>
    <submittedName>
        <fullName evidence="10">Putative Chromosome partition protein Smc</fullName>
    </submittedName>
</protein>
<feature type="domain" description="SMC hinge" evidence="9">
    <location>
        <begin position="543"/>
        <end position="647"/>
    </location>
</feature>
<dbReference type="InterPro" id="IPR011890">
    <property type="entry name" value="SMC_prok"/>
</dbReference>
<dbReference type="InterPro" id="IPR010935">
    <property type="entry name" value="SMC_hinge"/>
</dbReference>
<dbReference type="PIRSF" id="PIRSF005719">
    <property type="entry name" value="SMC"/>
    <property type="match status" value="1"/>
</dbReference>
<evidence type="ECO:0000313" key="10">
    <source>
        <dbReference type="EMBL" id="VFU15858.1"/>
    </source>
</evidence>
<dbReference type="GO" id="GO:0030261">
    <property type="term" value="P:chromosome condensation"/>
    <property type="evidence" value="ECO:0007669"/>
    <property type="project" value="InterPro"/>
</dbReference>
<feature type="compositionally biased region" description="Polar residues" evidence="7">
    <location>
        <begin position="421"/>
        <end position="430"/>
    </location>
</feature>
<dbReference type="InterPro" id="IPR003395">
    <property type="entry name" value="RecF/RecN/SMC_N"/>
</dbReference>